<keyword evidence="2" id="KW-1185">Reference proteome</keyword>
<name>B3PC57_CELJU</name>
<protein>
    <submittedName>
        <fullName evidence="1">Uncharacterized protein</fullName>
    </submittedName>
</protein>
<dbReference type="HOGENOM" id="CLU_3306780_0_0_6"/>
<gene>
    <name evidence="1" type="ordered locus">CJA_2870</name>
</gene>
<dbReference type="AlphaFoldDB" id="B3PC57"/>
<evidence type="ECO:0000313" key="1">
    <source>
        <dbReference type="EMBL" id="ACE83904.1"/>
    </source>
</evidence>
<organism evidence="1 2">
    <name type="scientific">Cellvibrio japonicus (strain Ueda107)</name>
    <name type="common">Pseudomonas fluorescens subsp. cellulosa</name>
    <dbReference type="NCBI Taxonomy" id="498211"/>
    <lineage>
        <taxon>Bacteria</taxon>
        <taxon>Pseudomonadati</taxon>
        <taxon>Pseudomonadota</taxon>
        <taxon>Gammaproteobacteria</taxon>
        <taxon>Cellvibrionales</taxon>
        <taxon>Cellvibrionaceae</taxon>
        <taxon>Cellvibrio</taxon>
    </lineage>
</organism>
<evidence type="ECO:0000313" key="2">
    <source>
        <dbReference type="Proteomes" id="UP000001036"/>
    </source>
</evidence>
<accession>B3PC57</accession>
<dbReference type="KEGG" id="cja:CJA_2870"/>
<sequence>MWPGEAVCVPIMALSAWPQQAIKIKRFGNNKKHYRENYR</sequence>
<reference evidence="1 2" key="1">
    <citation type="journal article" date="2008" name="J. Bacteriol.">
        <title>Insights into plant cell wall degradation from the genome sequence of the soil bacterium Cellvibrio japonicus.</title>
        <authorList>
            <person name="Deboy R.T."/>
            <person name="Mongodin E.F."/>
            <person name="Fouts D.E."/>
            <person name="Tailford L.E."/>
            <person name="Khouri H."/>
            <person name="Emerson J.B."/>
            <person name="Mohamoud Y."/>
            <person name="Watkins K."/>
            <person name="Henrissat B."/>
            <person name="Gilbert H.J."/>
            <person name="Nelson K.E."/>
        </authorList>
    </citation>
    <scope>NUCLEOTIDE SEQUENCE [LARGE SCALE GENOMIC DNA]</scope>
    <source>
        <strain evidence="1 2">Ueda107</strain>
    </source>
</reference>
<dbReference type="EMBL" id="CP000934">
    <property type="protein sequence ID" value="ACE83904.1"/>
    <property type="molecule type" value="Genomic_DNA"/>
</dbReference>
<dbReference type="Proteomes" id="UP000001036">
    <property type="component" value="Chromosome"/>
</dbReference>
<proteinExistence type="predicted"/>